<dbReference type="Proteomes" id="UP001500967">
    <property type="component" value="Unassembled WGS sequence"/>
</dbReference>
<keyword evidence="1" id="KW-1133">Transmembrane helix</keyword>
<keyword evidence="3" id="KW-1185">Reference proteome</keyword>
<dbReference type="EMBL" id="BAAAGX010000002">
    <property type="protein sequence ID" value="GAA0221338.1"/>
    <property type="molecule type" value="Genomic_DNA"/>
</dbReference>
<feature type="transmembrane region" description="Helical" evidence="1">
    <location>
        <begin position="20"/>
        <end position="38"/>
    </location>
</feature>
<accession>A0ABN0TGX0</accession>
<keyword evidence="1" id="KW-0472">Membrane</keyword>
<evidence type="ECO:0000313" key="3">
    <source>
        <dbReference type="Proteomes" id="UP001500967"/>
    </source>
</evidence>
<comment type="caution">
    <text evidence="2">The sequence shown here is derived from an EMBL/GenBank/DDBJ whole genome shotgun (WGS) entry which is preliminary data.</text>
</comment>
<name>A0ABN0TGX0_9ACTN</name>
<sequence>MFALNVGILIAGIATIRARVYPRALGWVITLAPILIFVPFAENASITVLLLAFGVCGAWLAVGRSAADTTLAGA</sequence>
<dbReference type="RefSeq" id="WP_344646897.1">
    <property type="nucleotide sequence ID" value="NZ_BAAAGX010000002.1"/>
</dbReference>
<protein>
    <submittedName>
        <fullName evidence="2">Uncharacterized protein</fullName>
    </submittedName>
</protein>
<gene>
    <name evidence="2" type="ORF">GCM10009539_03210</name>
</gene>
<keyword evidence="1" id="KW-0812">Transmembrane</keyword>
<reference evidence="2 3" key="1">
    <citation type="journal article" date="2019" name="Int. J. Syst. Evol. Microbiol.">
        <title>The Global Catalogue of Microorganisms (GCM) 10K type strain sequencing project: providing services to taxonomists for standard genome sequencing and annotation.</title>
        <authorList>
            <consortium name="The Broad Institute Genomics Platform"/>
            <consortium name="The Broad Institute Genome Sequencing Center for Infectious Disease"/>
            <person name="Wu L."/>
            <person name="Ma J."/>
        </authorList>
    </citation>
    <scope>NUCLEOTIDE SEQUENCE [LARGE SCALE GENOMIC DNA]</scope>
    <source>
        <strain evidence="2 3">JCM 10425</strain>
    </source>
</reference>
<organism evidence="2 3">
    <name type="scientific">Cryptosporangium japonicum</name>
    <dbReference type="NCBI Taxonomy" id="80872"/>
    <lineage>
        <taxon>Bacteria</taxon>
        <taxon>Bacillati</taxon>
        <taxon>Actinomycetota</taxon>
        <taxon>Actinomycetes</taxon>
        <taxon>Cryptosporangiales</taxon>
        <taxon>Cryptosporangiaceae</taxon>
        <taxon>Cryptosporangium</taxon>
    </lineage>
</organism>
<proteinExistence type="predicted"/>
<evidence type="ECO:0000256" key="1">
    <source>
        <dbReference type="SAM" id="Phobius"/>
    </source>
</evidence>
<evidence type="ECO:0000313" key="2">
    <source>
        <dbReference type="EMBL" id="GAA0221338.1"/>
    </source>
</evidence>
<feature type="transmembrane region" description="Helical" evidence="1">
    <location>
        <begin position="44"/>
        <end position="62"/>
    </location>
</feature>